<keyword evidence="2 8" id="KW-0285">Flavoprotein</keyword>
<dbReference type="HAMAP" id="MF_01017">
    <property type="entry name" value="NQOR"/>
    <property type="match status" value="1"/>
</dbReference>
<dbReference type="Pfam" id="PF03358">
    <property type="entry name" value="FMN_red"/>
    <property type="match status" value="1"/>
</dbReference>
<feature type="binding site" evidence="8">
    <location>
        <begin position="112"/>
        <end position="114"/>
    </location>
    <ligand>
        <name>FMN</name>
        <dbReference type="ChEBI" id="CHEBI:58210"/>
    </ligand>
</feature>
<dbReference type="GO" id="GO:0051287">
    <property type="term" value="F:NAD binding"/>
    <property type="evidence" value="ECO:0007669"/>
    <property type="project" value="UniProtKB-UniRule"/>
</dbReference>
<feature type="binding site" evidence="8">
    <location>
        <position position="132"/>
    </location>
    <ligand>
        <name>substrate</name>
    </ligand>
</feature>
<dbReference type="InterPro" id="IPR029039">
    <property type="entry name" value="Flavoprotein-like_sf"/>
</dbReference>
<keyword evidence="4 8" id="KW-0547">Nucleotide-binding</keyword>
<comment type="caution">
    <text evidence="8">Lacks conserved residue(s) required for the propagation of feature annotation.</text>
</comment>
<dbReference type="GO" id="GO:0050661">
    <property type="term" value="F:NADP binding"/>
    <property type="evidence" value="ECO:0007669"/>
    <property type="project" value="UniProtKB-UniRule"/>
</dbReference>
<dbReference type="PROSITE" id="PS50902">
    <property type="entry name" value="FLAVODOXIN_LIKE"/>
    <property type="match status" value="1"/>
</dbReference>
<feature type="binding site" evidence="8">
    <location>
        <position position="168"/>
    </location>
    <ligand>
        <name>FMN</name>
        <dbReference type="ChEBI" id="CHEBI:58210"/>
    </ligand>
</feature>
<dbReference type="NCBIfam" id="TIGR01755">
    <property type="entry name" value="flav_wrbA"/>
    <property type="match status" value="1"/>
</dbReference>
<feature type="binding site" evidence="8">
    <location>
        <begin position="44"/>
        <end position="49"/>
    </location>
    <ligand>
        <name>FMN</name>
        <dbReference type="ChEBI" id="CHEBI:58210"/>
    </ligand>
</feature>
<comment type="caution">
    <text evidence="10">The sequence shown here is derived from an EMBL/GenBank/DDBJ whole genome shotgun (WGS) entry which is preliminary data.</text>
</comment>
<dbReference type="SUPFAM" id="SSF52218">
    <property type="entry name" value="Flavoproteins"/>
    <property type="match status" value="1"/>
</dbReference>
<dbReference type="PANTHER" id="PTHR30546:SF23">
    <property type="entry name" value="FLAVOPROTEIN-LIKE PROTEIN YCP4-RELATED"/>
    <property type="match status" value="1"/>
</dbReference>
<comment type="catalytic activity">
    <reaction evidence="8">
        <text>a quinone + NADH + H(+) = a quinol + NAD(+)</text>
        <dbReference type="Rhea" id="RHEA:46160"/>
        <dbReference type="ChEBI" id="CHEBI:15378"/>
        <dbReference type="ChEBI" id="CHEBI:24646"/>
        <dbReference type="ChEBI" id="CHEBI:57540"/>
        <dbReference type="ChEBI" id="CHEBI:57945"/>
        <dbReference type="ChEBI" id="CHEBI:132124"/>
        <dbReference type="EC" id="1.6.5.2"/>
    </reaction>
</comment>
<evidence type="ECO:0000256" key="3">
    <source>
        <dbReference type="ARBA" id="ARBA00022643"/>
    </source>
</evidence>
<dbReference type="InterPro" id="IPR008254">
    <property type="entry name" value="Flavodoxin/NO_synth"/>
</dbReference>
<evidence type="ECO:0000259" key="9">
    <source>
        <dbReference type="PROSITE" id="PS50902"/>
    </source>
</evidence>
<protein>
    <recommendedName>
        <fullName evidence="8">NAD(P)H dehydrogenase (quinone)</fullName>
        <ecNumber evidence="8">1.6.5.2</ecNumber>
    </recommendedName>
    <alternativeName>
        <fullName evidence="8">NAD(P)H:quinone oxidoreductase</fullName>
        <shortName evidence="8">NQO</shortName>
    </alternativeName>
</protein>
<dbReference type="NCBIfam" id="NF002999">
    <property type="entry name" value="PRK03767.1"/>
    <property type="match status" value="1"/>
</dbReference>
<dbReference type="GO" id="GO:0016020">
    <property type="term" value="C:membrane"/>
    <property type="evidence" value="ECO:0007669"/>
    <property type="project" value="TreeGrafter"/>
</dbReference>
<keyword evidence="3 8" id="KW-0288">FMN</keyword>
<comment type="catalytic activity">
    <reaction evidence="8">
        <text>a quinone + NADPH + H(+) = a quinol + NADP(+)</text>
        <dbReference type="Rhea" id="RHEA:46164"/>
        <dbReference type="ChEBI" id="CHEBI:15378"/>
        <dbReference type="ChEBI" id="CHEBI:24646"/>
        <dbReference type="ChEBI" id="CHEBI:57783"/>
        <dbReference type="ChEBI" id="CHEBI:58349"/>
        <dbReference type="ChEBI" id="CHEBI:132124"/>
        <dbReference type="EC" id="1.6.5.2"/>
    </reaction>
</comment>
<evidence type="ECO:0000256" key="2">
    <source>
        <dbReference type="ARBA" id="ARBA00022630"/>
    </source>
</evidence>
<gene>
    <name evidence="10" type="ORF">J2S73_001716</name>
</gene>
<dbReference type="GO" id="GO:0003955">
    <property type="term" value="F:NAD(P)H dehydrogenase (quinone) activity"/>
    <property type="evidence" value="ECO:0007669"/>
    <property type="project" value="UniProtKB-UniRule"/>
</dbReference>
<keyword evidence="11" id="KW-1185">Reference proteome</keyword>
<evidence type="ECO:0000256" key="4">
    <source>
        <dbReference type="ARBA" id="ARBA00022741"/>
    </source>
</evidence>
<keyword evidence="5 8" id="KW-0521">NADP</keyword>
<evidence type="ECO:0000256" key="7">
    <source>
        <dbReference type="ARBA" id="ARBA00023027"/>
    </source>
</evidence>
<dbReference type="EMBL" id="JAUSUL010000002">
    <property type="protein sequence ID" value="MDQ0315259.1"/>
    <property type="molecule type" value="Genomic_DNA"/>
</dbReference>
<dbReference type="AlphaFoldDB" id="A0AAE3VNB2"/>
<dbReference type="Gene3D" id="3.40.50.360">
    <property type="match status" value="1"/>
</dbReference>
<accession>A0AAE3VNB2</accession>
<feature type="binding site" evidence="8">
    <location>
        <position position="46"/>
    </location>
    <ligand>
        <name>NAD(+)</name>
        <dbReference type="ChEBI" id="CHEBI:57540"/>
    </ligand>
</feature>
<sequence length="233" mass="25000">MFTSECSPSRNGTAIYPLSQRFEQKLDPQPGERKMAKVLVLYYSSYGHVETMAKAVADGARSAGADVDIKRVPELVPDEVARNSGYKMDQEGPIATVDELPDYDAIIIGTPTRFGIMAAQMKNFLDQAGGLWFGDKLVGKVGSVFTSTATQHGGQETTIISTQTLLLHLGLVIVGLPYSFKGQMGLEEIKGNSPYGASTIADADGSRQPSEVELEGARYQGRHVAEIAAKLAA</sequence>
<name>A0AAE3VNB2_9HYPH</name>
<evidence type="ECO:0000256" key="1">
    <source>
        <dbReference type="ARBA" id="ARBA00006961"/>
    </source>
</evidence>
<evidence type="ECO:0000256" key="6">
    <source>
        <dbReference type="ARBA" id="ARBA00023002"/>
    </source>
</evidence>
<dbReference type="EC" id="1.6.5.2" evidence="8"/>
<dbReference type="InterPro" id="IPR005025">
    <property type="entry name" value="FMN_Rdtase-like_dom"/>
</dbReference>
<comment type="cofactor">
    <cofactor evidence="8">
        <name>FMN</name>
        <dbReference type="ChEBI" id="CHEBI:58210"/>
    </cofactor>
    <text evidence="8">Binds 1 FMN per monomer.</text>
</comment>
<feature type="domain" description="Flavodoxin-like" evidence="9">
    <location>
        <begin position="38"/>
        <end position="224"/>
    </location>
</feature>
<dbReference type="InterPro" id="IPR037513">
    <property type="entry name" value="NQO"/>
</dbReference>
<evidence type="ECO:0000313" key="10">
    <source>
        <dbReference type="EMBL" id="MDQ0315259.1"/>
    </source>
</evidence>
<keyword evidence="6 8" id="KW-0560">Oxidoreductase</keyword>
<organism evidence="10 11">
    <name type="scientific">Amorphus orientalis</name>
    <dbReference type="NCBI Taxonomy" id="649198"/>
    <lineage>
        <taxon>Bacteria</taxon>
        <taxon>Pseudomonadati</taxon>
        <taxon>Pseudomonadota</taxon>
        <taxon>Alphaproteobacteria</taxon>
        <taxon>Hyphomicrobiales</taxon>
        <taxon>Amorphaceae</taxon>
        <taxon>Amorphus</taxon>
    </lineage>
</organism>
<comment type="similarity">
    <text evidence="1 8">Belongs to the WrbA family.</text>
</comment>
<proteinExistence type="inferred from homology"/>
<dbReference type="GO" id="GO:0050660">
    <property type="term" value="F:flavin adenine dinucleotide binding"/>
    <property type="evidence" value="ECO:0007669"/>
    <property type="project" value="UniProtKB-UniRule"/>
</dbReference>
<evidence type="ECO:0000256" key="5">
    <source>
        <dbReference type="ARBA" id="ARBA00022857"/>
    </source>
</evidence>
<keyword evidence="7 8" id="KW-0520">NAD</keyword>
<dbReference type="GO" id="GO:0010181">
    <property type="term" value="F:FMN binding"/>
    <property type="evidence" value="ECO:0007669"/>
    <property type="project" value="InterPro"/>
</dbReference>
<dbReference type="FunFam" id="3.40.50.360:FF:000001">
    <property type="entry name" value="NAD(P)H dehydrogenase (Quinone) FQR1-like"/>
    <property type="match status" value="1"/>
</dbReference>
<evidence type="ECO:0000256" key="8">
    <source>
        <dbReference type="HAMAP-Rule" id="MF_01017"/>
    </source>
</evidence>
<dbReference type="PANTHER" id="PTHR30546">
    <property type="entry name" value="FLAVODOXIN-RELATED PROTEIN WRBA-RELATED"/>
    <property type="match status" value="1"/>
</dbReference>
<evidence type="ECO:0000313" key="11">
    <source>
        <dbReference type="Proteomes" id="UP001229244"/>
    </source>
</evidence>
<reference evidence="10" key="1">
    <citation type="submission" date="2023-07" db="EMBL/GenBank/DDBJ databases">
        <title>Genomic Encyclopedia of Type Strains, Phase IV (KMG-IV): sequencing the most valuable type-strain genomes for metagenomic binning, comparative biology and taxonomic classification.</title>
        <authorList>
            <person name="Goeker M."/>
        </authorList>
    </citation>
    <scope>NUCLEOTIDE SEQUENCE</scope>
    <source>
        <strain evidence="10">DSM 21202</strain>
    </source>
</reference>
<dbReference type="InterPro" id="IPR010089">
    <property type="entry name" value="Flavoprotein_WrbA-like"/>
</dbReference>
<dbReference type="Proteomes" id="UP001229244">
    <property type="component" value="Unassembled WGS sequence"/>
</dbReference>